<evidence type="ECO:0000313" key="6">
    <source>
        <dbReference type="Proteomes" id="UP000594008"/>
    </source>
</evidence>
<dbReference type="Proteomes" id="UP000594008">
    <property type="component" value="Chromosome"/>
</dbReference>
<dbReference type="GO" id="GO:0000272">
    <property type="term" value="P:polysaccharide catabolic process"/>
    <property type="evidence" value="ECO:0007669"/>
    <property type="project" value="UniProtKB-KW"/>
</dbReference>
<dbReference type="Pfam" id="PF00759">
    <property type="entry name" value="Glyco_hydro_9"/>
    <property type="match status" value="1"/>
</dbReference>
<evidence type="ECO:0000313" key="5">
    <source>
        <dbReference type="EMBL" id="QOV44406.1"/>
    </source>
</evidence>
<organism evidence="5 6">
    <name type="scientific">Streptomyces chromofuscus</name>
    <dbReference type="NCBI Taxonomy" id="42881"/>
    <lineage>
        <taxon>Bacteria</taxon>
        <taxon>Bacillati</taxon>
        <taxon>Actinomycetota</taxon>
        <taxon>Actinomycetes</taxon>
        <taxon>Kitasatosporales</taxon>
        <taxon>Streptomycetaceae</taxon>
        <taxon>Streptomyces</taxon>
    </lineage>
</organism>
<dbReference type="InterPro" id="IPR008928">
    <property type="entry name" value="6-hairpin_glycosidase_sf"/>
</dbReference>
<dbReference type="InterPro" id="IPR001701">
    <property type="entry name" value="Glyco_hydro_9"/>
</dbReference>
<dbReference type="Gene3D" id="1.50.10.10">
    <property type="match status" value="1"/>
</dbReference>
<dbReference type="KEGG" id="schf:IPT68_33115"/>
<dbReference type="InterPro" id="IPR012341">
    <property type="entry name" value="6hp_glycosidase-like_sf"/>
</dbReference>
<accession>A0A7M2T6V2</accession>
<feature type="compositionally biased region" description="Basic and acidic residues" evidence="3">
    <location>
        <begin position="133"/>
        <end position="144"/>
    </location>
</feature>
<dbReference type="SUPFAM" id="SSF48208">
    <property type="entry name" value="Six-hairpin glycosidases"/>
    <property type="match status" value="1"/>
</dbReference>
<keyword evidence="1" id="KW-0119">Carbohydrate metabolism</keyword>
<keyword evidence="5" id="KW-0378">Hydrolase</keyword>
<dbReference type="EMBL" id="CP063374">
    <property type="protein sequence ID" value="QOV44406.1"/>
    <property type="molecule type" value="Genomic_DNA"/>
</dbReference>
<evidence type="ECO:0000259" key="4">
    <source>
        <dbReference type="Pfam" id="PF00759"/>
    </source>
</evidence>
<feature type="region of interest" description="Disordered" evidence="3">
    <location>
        <begin position="1"/>
        <end position="36"/>
    </location>
</feature>
<name>A0A7M2T6V2_STRCW</name>
<keyword evidence="2" id="KW-0624">Polysaccharide degradation</keyword>
<gene>
    <name evidence="5" type="ORF">IPT68_33115</name>
</gene>
<dbReference type="GO" id="GO:0004553">
    <property type="term" value="F:hydrolase activity, hydrolyzing O-glycosyl compounds"/>
    <property type="evidence" value="ECO:0007669"/>
    <property type="project" value="InterPro"/>
</dbReference>
<sequence length="192" mass="20493">MAQRQKSSNRDQLCARVTVPTLSSPNPAPHAPRPHGRRFAARALAAARKAWAAALAHPARYADPDDGIGGGAYPDSDATDEFSWAAAELYPATGERQFERHVPTSPLHTADIFGPLGFDWARTAAAGRLDHATVPDRLPGRDTAARSARRTSTAAATPAGSTPTCRTRRGAVLVDDRGTRAGNEARERGHRD</sequence>
<feature type="compositionally biased region" description="Basic and acidic residues" evidence="3">
    <location>
        <begin position="174"/>
        <end position="192"/>
    </location>
</feature>
<evidence type="ECO:0000256" key="3">
    <source>
        <dbReference type="SAM" id="MobiDB-lite"/>
    </source>
</evidence>
<feature type="domain" description="Glycoside hydrolase family 9" evidence="4">
    <location>
        <begin position="38"/>
        <end position="131"/>
    </location>
</feature>
<evidence type="ECO:0000256" key="1">
    <source>
        <dbReference type="ARBA" id="ARBA00023277"/>
    </source>
</evidence>
<feature type="region of interest" description="Disordered" evidence="3">
    <location>
        <begin position="133"/>
        <end position="192"/>
    </location>
</feature>
<dbReference type="AlphaFoldDB" id="A0A7M2T6V2"/>
<reference evidence="5 6" key="1">
    <citation type="submission" date="2020-10" db="EMBL/GenBank/DDBJ databases">
        <title>Streptomyces chromofuscus complate genome analysis.</title>
        <authorList>
            <person name="Anwar N."/>
        </authorList>
    </citation>
    <scope>NUCLEOTIDE SEQUENCE [LARGE SCALE GENOMIC DNA]</scope>
    <source>
        <strain evidence="5 6">DSM 40273</strain>
    </source>
</reference>
<protein>
    <submittedName>
        <fullName evidence="5">Glycoside hydrolase family 9 protein</fullName>
    </submittedName>
</protein>
<keyword evidence="6" id="KW-1185">Reference proteome</keyword>
<proteinExistence type="predicted"/>
<evidence type="ECO:0000256" key="2">
    <source>
        <dbReference type="ARBA" id="ARBA00023326"/>
    </source>
</evidence>
<feature type="compositionally biased region" description="Low complexity" evidence="3">
    <location>
        <begin position="150"/>
        <end position="164"/>
    </location>
</feature>